<gene>
    <name evidence="1" type="ORF">AAAX94_00600</name>
</gene>
<comment type="caution">
    <text evidence="1">The sequence shown here is derived from an EMBL/GenBank/DDBJ whole genome shotgun (WGS) entry which is preliminary data.</text>
</comment>
<reference evidence="1 2" key="1">
    <citation type="submission" date="2024-04" db="EMBL/GenBank/DDBJ databases">
        <title>Human intestinal bacterial collection.</title>
        <authorList>
            <person name="Pauvert C."/>
            <person name="Hitch T.C.A."/>
            <person name="Clavel T."/>
        </authorList>
    </citation>
    <scope>NUCLEOTIDE SEQUENCE [LARGE SCALE GENOMIC DNA]</scope>
    <source>
        <strain evidence="1 2">CLA-AA-H161</strain>
    </source>
</reference>
<evidence type="ECO:0000313" key="1">
    <source>
        <dbReference type="EMBL" id="MEQ2411552.1"/>
    </source>
</evidence>
<accession>A0ABV1CGQ9</accession>
<protein>
    <recommendedName>
        <fullName evidence="3">RHS repeat-associated core domain-containing protein</fullName>
    </recommendedName>
</protein>
<organism evidence="1 2">
    <name type="scientific">Blautia acetigignens</name>
    <dbReference type="NCBI Taxonomy" id="2981783"/>
    <lineage>
        <taxon>Bacteria</taxon>
        <taxon>Bacillati</taxon>
        <taxon>Bacillota</taxon>
        <taxon>Clostridia</taxon>
        <taxon>Lachnospirales</taxon>
        <taxon>Lachnospiraceae</taxon>
        <taxon>Blautia</taxon>
    </lineage>
</organism>
<dbReference type="EMBL" id="JBBNFW010000052">
    <property type="protein sequence ID" value="MEQ2411552.1"/>
    <property type="molecule type" value="Genomic_DNA"/>
</dbReference>
<proteinExistence type="predicted"/>
<name>A0ABV1CGQ9_9FIRM</name>
<keyword evidence="2" id="KW-1185">Reference proteome</keyword>
<evidence type="ECO:0000313" key="2">
    <source>
        <dbReference type="Proteomes" id="UP001470752"/>
    </source>
</evidence>
<evidence type="ECO:0008006" key="3">
    <source>
        <dbReference type="Google" id="ProtNLM"/>
    </source>
</evidence>
<feature type="non-terminal residue" evidence="1">
    <location>
        <position position="1"/>
    </location>
</feature>
<dbReference type="Proteomes" id="UP001470752">
    <property type="component" value="Unassembled WGS sequence"/>
</dbReference>
<sequence length="241" mass="24863">DTQVLRDNLDMLGEKNLYAYCDDNPITRSDSDGQLWHKLVEIAAGAVIGAALNVVTGGIAATVTGQKYTAWDIAVAAASGAFAGAVDGAIGSIGGGIISAIYAGIASFSRGDSVLMAALNAGIAFGATTYIGNLTGFIKSVDIPKNLSVPWGATYGLGANLIAASISAGSTSSSRSENGSLKQWGAVTHVSLTIPKDAIGQKRTYNGKTKIYSSSFIYKSTNGKLVYTKRKSYHPGNARTV</sequence>
<dbReference type="RefSeq" id="WP_349082143.1">
    <property type="nucleotide sequence ID" value="NZ_JBBNFW010000052.1"/>
</dbReference>